<feature type="region of interest" description="Disordered" evidence="2">
    <location>
        <begin position="448"/>
        <end position="793"/>
    </location>
</feature>
<evidence type="ECO:0000256" key="2">
    <source>
        <dbReference type="SAM" id="MobiDB-lite"/>
    </source>
</evidence>
<protein>
    <submittedName>
        <fullName evidence="7">Membrane-associated guanylate kinase, WW and PDZ domain-containing protein 1</fullName>
    </submittedName>
</protein>
<feature type="compositionally biased region" description="Basic and acidic residues" evidence="2">
    <location>
        <begin position="533"/>
        <end position="543"/>
    </location>
</feature>
<feature type="compositionally biased region" description="Polar residues" evidence="2">
    <location>
        <begin position="662"/>
        <end position="686"/>
    </location>
</feature>
<dbReference type="InterPro" id="IPR036020">
    <property type="entry name" value="WW_dom_sf"/>
</dbReference>
<dbReference type="InterPro" id="IPR036034">
    <property type="entry name" value="PDZ_sf"/>
</dbReference>
<reference evidence="7" key="1">
    <citation type="submission" date="2025-08" db="UniProtKB">
        <authorList>
            <consortium name="RefSeq"/>
        </authorList>
    </citation>
    <scope>IDENTIFICATION</scope>
</reference>
<dbReference type="SMART" id="SM00228">
    <property type="entry name" value="PDZ"/>
    <property type="match status" value="5"/>
</dbReference>
<dbReference type="PANTHER" id="PTHR10316">
    <property type="entry name" value="MEMBRANE ASSOCIATED GUANYLATE KINASE-RELATED"/>
    <property type="match status" value="1"/>
</dbReference>
<dbReference type="InterPro" id="IPR001478">
    <property type="entry name" value="PDZ"/>
</dbReference>
<feature type="compositionally biased region" description="Acidic residues" evidence="2">
    <location>
        <begin position="474"/>
        <end position="491"/>
    </location>
</feature>
<evidence type="ECO:0000313" key="7">
    <source>
        <dbReference type="RefSeq" id="XP_005108120.2"/>
    </source>
</evidence>
<name>A0ABM0K3U3_APLCA</name>
<feature type="compositionally biased region" description="Low complexity" evidence="2">
    <location>
        <begin position="1161"/>
        <end position="1171"/>
    </location>
</feature>
<feature type="region of interest" description="Disordered" evidence="2">
    <location>
        <begin position="400"/>
        <end position="436"/>
    </location>
</feature>
<feature type="compositionally biased region" description="Basic and acidic residues" evidence="2">
    <location>
        <begin position="592"/>
        <end position="606"/>
    </location>
</feature>
<sequence>MFMYSPDTHSLSHSPPMWILDSQLPFGWEKVEDPHYGVYYIDHVNRRTQYENPVHTAKKQADDVTNTFPRQKKASEPGTKRSASDNNMNGQLYAGGRPFFSKQPEELRGEFTRASLVKSVRGLGFTIVGANQRDTQFLQIKNVVENGPAYLSGKLKTGDVIVHVNSTCVLGFTHQDVVRLFQSIAPGETVELETCRGYPLNFDPDDPNTEIVTTVAVTLPQEMGTSNTPSLSNGGHNFISPDGNTTAAAVRAGMKSLPDLTRSTTLGLNSTSSLSPSASHDEGSGVMVNTSADGAAIPDLVSLSIHNSNGGLGGLAVGRPEMLTIGIVKGPMGFGFTIADSPYGQRVKQILDQGRCKTLAEGDLLVQINAVNMRALSHQQTVQVLKECPQGQETVIVVQRGGIPPPGKGKKHLKPSRSFNDEQGDHPNSPGAYFFNSQDQNYAEHLDESFASNGGGDVSVGGRVDNSIMTSSVPEEEHEEEEEEEDDDPDDVDGKMRSKHDANKPRPKTPSDSSRSKTPTRNYNAQQQGYMDMGRRDYADADGRPPLGPSRPDFFPRYDPRYRGAPPPPGVGDPFQRSYSSSTAYPSMHNHVAADDRWGYGGRDVKPGQFRSRTPGPEMMARGGPGPDYMNSRTDIHRPKTPTAADMRGSSSNGKPPMPASHPSQPYGSDFRTSGRFTPNPSSEQGRQYRPPYQDYGRNWPDFSSPTSQRRYEPFENPSLNRSYAGEFPPRHPFPSAGGGGLTPGGRPVRQSTSFESENPAPSSITRVPRRPPPHPASSLPGQQPARSQSRGLEENVLETTVTLHRQESGYGFRIIGGTEEGSQVSVGHIVPGGAADVDGRLRQFDEITHVDGCSVLNASHHRVVQLMTNAALNGRVTLSIRRVLGPDSGNSQGSMPQYPYDVVVSRRENEGFGFVIISSVNKSGASVDEYIDGHDPHQASEKALLCPWIGHIQENSPAARCGRLHVGDRILAVNGVDTSNMHHKDVVSLIKDSGFSVALTVGPPPDDNSSTTSQRSSQGSAGDRPDVSGNILSWERNQPGMAGGLGRPRAPSNQGSDDSGEIYQVELHRGSRGFGFSIRGGREFNSMPLFVLRIADGGAADMDGRLRVGDQILEINSFNTDSMTHTEAIEIIQNGGPSVRLLMRRTNKPPPIFEGPPSSPTGLSPGSLFPPNIPAVPNGPISHSSPHMARRQLQQQQQQQSLPPPPPELQNDDYFSNYPPPPPPPAASSSLSSSMPPPPPQQQLRFNNY</sequence>
<feature type="region of interest" description="Disordered" evidence="2">
    <location>
        <begin position="1143"/>
        <end position="1250"/>
    </location>
</feature>
<dbReference type="CDD" id="cd06732">
    <property type="entry name" value="PDZ2_MAGI-1_3-like"/>
    <property type="match status" value="1"/>
</dbReference>
<dbReference type="CDD" id="cd06734">
    <property type="entry name" value="PDZ4_MAGI-1_3-like"/>
    <property type="match status" value="1"/>
</dbReference>
<dbReference type="GO" id="GO:0016301">
    <property type="term" value="F:kinase activity"/>
    <property type="evidence" value="ECO:0007669"/>
    <property type="project" value="UniProtKB-KW"/>
</dbReference>
<feature type="domain" description="PDZ" evidence="4">
    <location>
        <begin position="801"/>
        <end position="883"/>
    </location>
</feature>
<feature type="compositionally biased region" description="Basic and acidic residues" evidence="2">
    <location>
        <begin position="73"/>
        <end position="83"/>
    </location>
</feature>
<dbReference type="Pfam" id="PF00397">
    <property type="entry name" value="WW"/>
    <property type="match status" value="1"/>
</dbReference>
<feature type="compositionally biased region" description="Low complexity" evidence="2">
    <location>
        <begin position="1010"/>
        <end position="1021"/>
    </location>
</feature>
<evidence type="ECO:0000259" key="4">
    <source>
        <dbReference type="PROSITE" id="PS50106"/>
    </source>
</evidence>
<dbReference type="PROSITE" id="PS50020">
    <property type="entry name" value="WW_DOMAIN_2"/>
    <property type="match status" value="1"/>
</dbReference>
<feature type="compositionally biased region" description="Basic and acidic residues" evidence="2">
    <location>
        <begin position="492"/>
        <end position="504"/>
    </location>
</feature>
<feature type="domain" description="WW" evidence="3">
    <location>
        <begin position="22"/>
        <end position="55"/>
    </location>
</feature>
<feature type="compositionally biased region" description="Low complexity" evidence="2">
    <location>
        <begin position="1193"/>
        <end position="1202"/>
    </location>
</feature>
<dbReference type="RefSeq" id="XP_005108120.2">
    <property type="nucleotide sequence ID" value="XM_005108063.2"/>
</dbReference>
<feature type="domain" description="PDZ" evidence="4">
    <location>
        <begin position="1065"/>
        <end position="1148"/>
    </location>
</feature>
<dbReference type="CDD" id="cd06733">
    <property type="entry name" value="PDZ3_MAGI-1_3-like"/>
    <property type="match status" value="1"/>
</dbReference>
<dbReference type="SUPFAM" id="SSF50156">
    <property type="entry name" value="PDZ domain-like"/>
    <property type="match status" value="5"/>
</dbReference>
<dbReference type="CDD" id="cd00201">
    <property type="entry name" value="WW"/>
    <property type="match status" value="1"/>
</dbReference>
<feature type="compositionally biased region" description="Pro residues" evidence="2">
    <location>
        <begin position="1149"/>
        <end position="1160"/>
    </location>
</feature>
<dbReference type="Pfam" id="PF00595">
    <property type="entry name" value="PDZ"/>
    <property type="match status" value="4"/>
</dbReference>
<evidence type="ECO:0000259" key="5">
    <source>
        <dbReference type="PROSITE" id="PS50871"/>
    </source>
</evidence>
<feature type="region of interest" description="Disordered" evidence="2">
    <location>
        <begin position="57"/>
        <end position="88"/>
    </location>
</feature>
<dbReference type="Gene3D" id="2.30.42.10">
    <property type="match status" value="5"/>
</dbReference>
<feature type="compositionally biased region" description="Polar residues" evidence="2">
    <location>
        <begin position="780"/>
        <end position="791"/>
    </location>
</feature>
<feature type="compositionally biased region" description="Low complexity" evidence="2">
    <location>
        <begin position="261"/>
        <end position="278"/>
    </location>
</feature>
<dbReference type="InterPro" id="IPR001202">
    <property type="entry name" value="WW_dom"/>
</dbReference>
<dbReference type="CDD" id="cd06731">
    <property type="entry name" value="PDZ1_MAGI-1_3-like"/>
    <property type="match status" value="1"/>
</dbReference>
<feature type="compositionally biased region" description="Polar residues" evidence="2">
    <location>
        <begin position="510"/>
        <end position="529"/>
    </location>
</feature>
<dbReference type="SMART" id="SM00456">
    <property type="entry name" value="WW"/>
    <property type="match status" value="1"/>
</dbReference>
<keyword evidence="7" id="KW-0808">Transferase</keyword>
<dbReference type="CDD" id="cd06735">
    <property type="entry name" value="PDZ5_MAGI-1_3-like"/>
    <property type="match status" value="1"/>
</dbReference>
<dbReference type="SUPFAM" id="SSF51045">
    <property type="entry name" value="WW domain"/>
    <property type="match status" value="1"/>
</dbReference>
<feature type="region of interest" description="Disordered" evidence="2">
    <location>
        <begin position="999"/>
        <end position="1060"/>
    </location>
</feature>
<evidence type="ECO:0000256" key="1">
    <source>
        <dbReference type="ARBA" id="ARBA00022737"/>
    </source>
</evidence>
<keyword evidence="6" id="KW-1185">Reference proteome</keyword>
<dbReference type="PROSITE" id="PS50871">
    <property type="entry name" value="C1Q"/>
    <property type="match status" value="1"/>
</dbReference>
<feature type="compositionally biased region" description="Polar residues" evidence="2">
    <location>
        <begin position="750"/>
        <end position="766"/>
    </location>
</feature>
<dbReference type="PANTHER" id="PTHR10316:SF40">
    <property type="entry name" value="LD27118P"/>
    <property type="match status" value="1"/>
</dbReference>
<feature type="domain" description="C1q" evidence="5">
    <location>
        <begin position="1221"/>
        <end position="1250"/>
    </location>
</feature>
<dbReference type="InterPro" id="IPR001073">
    <property type="entry name" value="C1q_dom"/>
</dbReference>
<dbReference type="Gene3D" id="2.20.70.10">
    <property type="match status" value="1"/>
</dbReference>
<evidence type="ECO:0000259" key="3">
    <source>
        <dbReference type="PROSITE" id="PS50020"/>
    </source>
</evidence>
<feature type="domain" description="PDZ" evidence="4">
    <location>
        <begin position="324"/>
        <end position="387"/>
    </location>
</feature>
<dbReference type="PROSITE" id="PS01159">
    <property type="entry name" value="WW_DOMAIN_1"/>
    <property type="match status" value="1"/>
</dbReference>
<keyword evidence="7" id="KW-0418">Kinase</keyword>
<dbReference type="GeneID" id="101850203"/>
<gene>
    <name evidence="7" type="primary">LOC101850203</name>
</gene>
<dbReference type="PROSITE" id="PS50106">
    <property type="entry name" value="PDZ"/>
    <property type="match status" value="5"/>
</dbReference>
<feature type="domain" description="PDZ" evidence="4">
    <location>
        <begin position="902"/>
        <end position="1006"/>
    </location>
</feature>
<feature type="domain" description="PDZ" evidence="4">
    <location>
        <begin position="113"/>
        <end position="196"/>
    </location>
</feature>
<accession>A0ABM0K3U3</accession>
<feature type="region of interest" description="Disordered" evidence="2">
    <location>
        <begin position="261"/>
        <end position="290"/>
    </location>
</feature>
<evidence type="ECO:0000313" key="6">
    <source>
        <dbReference type="Proteomes" id="UP000694888"/>
    </source>
</evidence>
<keyword evidence="1" id="KW-0677">Repeat</keyword>
<proteinExistence type="predicted"/>
<organism evidence="6 7">
    <name type="scientific">Aplysia californica</name>
    <name type="common">California sea hare</name>
    <dbReference type="NCBI Taxonomy" id="6500"/>
    <lineage>
        <taxon>Eukaryota</taxon>
        <taxon>Metazoa</taxon>
        <taxon>Spiralia</taxon>
        <taxon>Lophotrochozoa</taxon>
        <taxon>Mollusca</taxon>
        <taxon>Gastropoda</taxon>
        <taxon>Heterobranchia</taxon>
        <taxon>Euthyneura</taxon>
        <taxon>Tectipleura</taxon>
        <taxon>Aplysiida</taxon>
        <taxon>Aplysioidea</taxon>
        <taxon>Aplysiidae</taxon>
        <taxon>Aplysia</taxon>
    </lineage>
</organism>
<dbReference type="Proteomes" id="UP000694888">
    <property type="component" value="Unplaced"/>
</dbReference>